<feature type="compositionally biased region" description="Pro residues" evidence="1">
    <location>
        <begin position="455"/>
        <end position="465"/>
    </location>
</feature>
<evidence type="ECO:0000256" key="1">
    <source>
        <dbReference type="SAM" id="MobiDB-lite"/>
    </source>
</evidence>
<feature type="compositionally biased region" description="Low complexity" evidence="1">
    <location>
        <begin position="248"/>
        <end position="298"/>
    </location>
</feature>
<name>A0ABP6XZB0_9PSEU</name>
<dbReference type="InterPro" id="IPR038332">
    <property type="entry name" value="PPE_sf"/>
</dbReference>
<feature type="compositionally biased region" description="Acidic residues" evidence="1">
    <location>
        <begin position="434"/>
        <end position="446"/>
    </location>
</feature>
<dbReference type="RefSeq" id="WP_344867354.1">
    <property type="nucleotide sequence ID" value="NZ_BAAAZN010000019.1"/>
</dbReference>
<evidence type="ECO:0000313" key="3">
    <source>
        <dbReference type="Proteomes" id="UP001500689"/>
    </source>
</evidence>
<evidence type="ECO:0008006" key="4">
    <source>
        <dbReference type="Google" id="ProtNLM"/>
    </source>
</evidence>
<keyword evidence="3" id="KW-1185">Reference proteome</keyword>
<accession>A0ABP6XZB0</accession>
<feature type="region of interest" description="Disordered" evidence="1">
    <location>
        <begin position="214"/>
        <end position="465"/>
    </location>
</feature>
<comment type="caution">
    <text evidence="2">The sequence shown here is derived from an EMBL/GenBank/DDBJ whole genome shotgun (WGS) entry which is preliminary data.</text>
</comment>
<feature type="compositionally biased region" description="Gly residues" evidence="1">
    <location>
        <begin position="238"/>
        <end position="247"/>
    </location>
</feature>
<gene>
    <name evidence="2" type="ORF">GCM10022222_69140</name>
</gene>
<evidence type="ECO:0000313" key="2">
    <source>
        <dbReference type="EMBL" id="GAA3574768.1"/>
    </source>
</evidence>
<dbReference type="Proteomes" id="UP001500689">
    <property type="component" value="Unassembled WGS sequence"/>
</dbReference>
<feature type="compositionally biased region" description="Gly residues" evidence="1">
    <location>
        <begin position="319"/>
        <end position="384"/>
    </location>
</feature>
<feature type="compositionally biased region" description="Basic and acidic residues" evidence="1">
    <location>
        <begin position="419"/>
        <end position="433"/>
    </location>
</feature>
<feature type="compositionally biased region" description="Gly residues" evidence="1">
    <location>
        <begin position="394"/>
        <end position="418"/>
    </location>
</feature>
<sequence length="465" mass="45660">MGFFDFIGDAAKAVGHGLEDAADWVGDRASDVGNWFGDLYHGNLGAQAVPSSDLVQKVMASKGAPEWHQGSTQAANLAQKHNDISGRVQQLSANLESVWTGDGADSAQARIRPLSDVSAAASQTFTGNSQNVSGLAHGFDEMKASLQPMPQVPPHKNLVDTAWPWDTDTEKQINDYNEVGQQNLARYQGYAQQAQTSGQGLNIDYGQLADFDGGKVSLSPGQDRAGHRSESDAQSVGKGHGAQGGEVGRSAGAAGSSPGYAGTTTPVSASPSSGAGGSTVVTGSGPGDGTTTSGWTPPSSLPDPSRGSGWVPPSSLPTSGGGNGGGSSWSPGFVGGLGGSNGGLTGGGPGGSGSGAGAGSGGSVGSGGRAGGGARLGAGAGTGAGEEAVARGTAAGGRGTVGARGASGMGGMGAASGKGKGEDDKEHQRKYGVDDDSAFTLVDDEGDRALDPRTGLPPTPPTIGG</sequence>
<dbReference type="EMBL" id="BAAAZN010000019">
    <property type="protein sequence ID" value="GAA3574768.1"/>
    <property type="molecule type" value="Genomic_DNA"/>
</dbReference>
<reference evidence="3" key="1">
    <citation type="journal article" date="2019" name="Int. J. Syst. Evol. Microbiol.">
        <title>The Global Catalogue of Microorganisms (GCM) 10K type strain sequencing project: providing services to taxonomists for standard genome sequencing and annotation.</title>
        <authorList>
            <consortium name="The Broad Institute Genomics Platform"/>
            <consortium name="The Broad Institute Genome Sequencing Center for Infectious Disease"/>
            <person name="Wu L."/>
            <person name="Ma J."/>
        </authorList>
    </citation>
    <scope>NUCLEOTIDE SEQUENCE [LARGE SCALE GENOMIC DNA]</scope>
    <source>
        <strain evidence="3">JCM 16898</strain>
    </source>
</reference>
<protein>
    <recommendedName>
        <fullName evidence="4">PPE family protein</fullName>
    </recommendedName>
</protein>
<dbReference type="Gene3D" id="1.20.1260.20">
    <property type="entry name" value="PPE superfamily"/>
    <property type="match status" value="1"/>
</dbReference>
<proteinExistence type="predicted"/>
<organism evidence="2 3">
    <name type="scientific">Amycolatopsis ultiminotia</name>
    <dbReference type="NCBI Taxonomy" id="543629"/>
    <lineage>
        <taxon>Bacteria</taxon>
        <taxon>Bacillati</taxon>
        <taxon>Actinomycetota</taxon>
        <taxon>Actinomycetes</taxon>
        <taxon>Pseudonocardiales</taxon>
        <taxon>Pseudonocardiaceae</taxon>
        <taxon>Amycolatopsis</taxon>
    </lineage>
</organism>